<feature type="region of interest" description="Disordered" evidence="1">
    <location>
        <begin position="82"/>
        <end position="103"/>
    </location>
</feature>
<organism evidence="2 3">
    <name type="scientific">Actinomadura violacea</name>
    <dbReference type="NCBI Taxonomy" id="2819934"/>
    <lineage>
        <taxon>Bacteria</taxon>
        <taxon>Bacillati</taxon>
        <taxon>Actinomycetota</taxon>
        <taxon>Actinomycetes</taxon>
        <taxon>Streptosporangiales</taxon>
        <taxon>Thermomonosporaceae</taxon>
        <taxon>Actinomadura</taxon>
    </lineage>
</organism>
<sequence>MTISKELVERVCPCAAAVAGRVYPLASPPAGAEGHAWVDLVREVADLLWAFELPTVEPDSADWYALSWCLHRFVYGHQARGRHGLDPGAGVDPAAGTGTGGAA</sequence>
<dbReference type="Proteomes" id="UP000680206">
    <property type="component" value="Unassembled WGS sequence"/>
</dbReference>
<protein>
    <submittedName>
        <fullName evidence="2">Uncharacterized protein</fullName>
    </submittedName>
</protein>
<dbReference type="RefSeq" id="WP_208241740.1">
    <property type="nucleotide sequence ID" value="NZ_JAGEPF010000010.1"/>
</dbReference>
<comment type="caution">
    <text evidence="2">The sequence shown here is derived from an EMBL/GenBank/DDBJ whole genome shotgun (WGS) entry which is preliminary data.</text>
</comment>
<name>A0ABS3RRG1_9ACTN</name>
<proteinExistence type="predicted"/>
<evidence type="ECO:0000256" key="1">
    <source>
        <dbReference type="SAM" id="MobiDB-lite"/>
    </source>
</evidence>
<evidence type="ECO:0000313" key="2">
    <source>
        <dbReference type="EMBL" id="MBO2459242.1"/>
    </source>
</evidence>
<dbReference type="EMBL" id="JAGEPF010000010">
    <property type="protein sequence ID" value="MBO2459242.1"/>
    <property type="molecule type" value="Genomic_DNA"/>
</dbReference>
<accession>A0ABS3RRG1</accession>
<evidence type="ECO:0000313" key="3">
    <source>
        <dbReference type="Proteomes" id="UP000680206"/>
    </source>
</evidence>
<feature type="compositionally biased region" description="Low complexity" evidence="1">
    <location>
        <begin position="86"/>
        <end position="96"/>
    </location>
</feature>
<reference evidence="2 3" key="1">
    <citation type="submission" date="2021-03" db="EMBL/GenBank/DDBJ databases">
        <title>Actinomadura violae sp. nov., isolated from lichen in Thailand.</title>
        <authorList>
            <person name="Kanchanasin P."/>
            <person name="Saeng-In P."/>
            <person name="Phongsopitanun W."/>
            <person name="Yuki M."/>
            <person name="Kudo T."/>
            <person name="Ohkuma M."/>
            <person name="Tanasupawat S."/>
        </authorList>
    </citation>
    <scope>NUCLEOTIDE SEQUENCE [LARGE SCALE GENOMIC DNA]</scope>
    <source>
        <strain evidence="2 3">LCR2-06</strain>
    </source>
</reference>
<keyword evidence="3" id="KW-1185">Reference proteome</keyword>
<gene>
    <name evidence="2" type="ORF">J4709_16815</name>
</gene>